<gene>
    <name evidence="3" type="ORF">AV656_07890</name>
</gene>
<dbReference type="PANTHER" id="PTHR32248">
    <property type="entry name" value="RNA POLYMERASE SIGMA-54 FACTOR"/>
    <property type="match status" value="1"/>
</dbReference>
<evidence type="ECO:0000256" key="1">
    <source>
        <dbReference type="SAM" id="MobiDB-lite"/>
    </source>
</evidence>
<dbReference type="InterPro" id="IPR007634">
    <property type="entry name" value="RNA_pol_sigma_54_DNA-bd"/>
</dbReference>
<dbReference type="AlphaFoldDB" id="A0A165H597"/>
<evidence type="ECO:0000313" key="4">
    <source>
        <dbReference type="Proteomes" id="UP000076490"/>
    </source>
</evidence>
<dbReference type="InterPro" id="IPR000394">
    <property type="entry name" value="RNA_pol_sigma_54"/>
</dbReference>
<feature type="region of interest" description="Disordered" evidence="1">
    <location>
        <begin position="1"/>
        <end position="21"/>
    </location>
</feature>
<dbReference type="OrthoDB" id="9814402at2"/>
<sequence>MNDQFSSALDASESSAASSTQVKSLLKDYVLNENKTKPLSDQKLADVIKKVHGISVSRRTIAKNREDLNIPSSSRRKEIGS</sequence>
<feature type="compositionally biased region" description="Low complexity" evidence="1">
    <location>
        <begin position="1"/>
        <end position="19"/>
    </location>
</feature>
<dbReference type="PROSITE" id="PS50044">
    <property type="entry name" value="SIGMA54_3"/>
    <property type="match status" value="1"/>
</dbReference>
<dbReference type="RefSeq" id="WP_063180715.1">
    <property type="nucleotide sequence ID" value="NZ_LQNT01000009.1"/>
</dbReference>
<evidence type="ECO:0000313" key="3">
    <source>
        <dbReference type="EMBL" id="KZE38814.1"/>
    </source>
</evidence>
<protein>
    <recommendedName>
        <fullName evidence="2">RNA polymerase sigma factor 54 DNA-binding domain-containing protein</fullName>
    </recommendedName>
</protein>
<dbReference type="EMBL" id="LQNT01000009">
    <property type="protein sequence ID" value="KZE38814.1"/>
    <property type="molecule type" value="Genomic_DNA"/>
</dbReference>
<feature type="domain" description="RNA polymerase sigma factor 54 DNA-binding" evidence="2">
    <location>
        <begin position="4"/>
        <end position="77"/>
    </location>
</feature>
<name>A0A165H597_9BACL</name>
<proteinExistence type="predicted"/>
<dbReference type="PANTHER" id="PTHR32248:SF4">
    <property type="entry name" value="RNA POLYMERASE SIGMA-54 FACTOR"/>
    <property type="match status" value="1"/>
</dbReference>
<dbReference type="GO" id="GO:0001216">
    <property type="term" value="F:DNA-binding transcription activator activity"/>
    <property type="evidence" value="ECO:0007669"/>
    <property type="project" value="InterPro"/>
</dbReference>
<dbReference type="Pfam" id="PF04552">
    <property type="entry name" value="Sigma54_DBD"/>
    <property type="match status" value="1"/>
</dbReference>
<reference evidence="3 4" key="1">
    <citation type="submission" date="2016-01" db="EMBL/GenBank/DDBJ databases">
        <title>Whole genome sequencing of Bhargavaea cecembensis T14.</title>
        <authorList>
            <person name="Hong K.W."/>
        </authorList>
    </citation>
    <scope>NUCLEOTIDE SEQUENCE [LARGE SCALE GENOMIC DNA]</scope>
    <source>
        <strain evidence="3 4">T14</strain>
    </source>
</reference>
<dbReference type="GO" id="GO:0016987">
    <property type="term" value="F:sigma factor activity"/>
    <property type="evidence" value="ECO:0007669"/>
    <property type="project" value="InterPro"/>
</dbReference>
<evidence type="ECO:0000259" key="2">
    <source>
        <dbReference type="Pfam" id="PF04552"/>
    </source>
</evidence>
<dbReference type="Gene3D" id="1.10.10.60">
    <property type="entry name" value="Homeodomain-like"/>
    <property type="match status" value="1"/>
</dbReference>
<dbReference type="Proteomes" id="UP000076490">
    <property type="component" value="Unassembled WGS sequence"/>
</dbReference>
<comment type="caution">
    <text evidence="3">The sequence shown here is derived from an EMBL/GenBank/DDBJ whole genome shotgun (WGS) entry which is preliminary data.</text>
</comment>
<accession>A0A165H597</accession>
<organism evidence="3 4">
    <name type="scientific">Bhargavaea cecembensis</name>
    <dbReference type="NCBI Taxonomy" id="394098"/>
    <lineage>
        <taxon>Bacteria</taxon>
        <taxon>Bacillati</taxon>
        <taxon>Bacillota</taxon>
        <taxon>Bacilli</taxon>
        <taxon>Bacillales</taxon>
        <taxon>Caryophanaceae</taxon>
        <taxon>Bhargavaea</taxon>
    </lineage>
</organism>